<reference evidence="1 2" key="1">
    <citation type="journal article" date="2019" name="Gigascience">
        <title>Whole-genome sequence of the oriental lung fluke Paragonimus westermani.</title>
        <authorList>
            <person name="Oey H."/>
            <person name="Zakrzewski M."/>
            <person name="Narain K."/>
            <person name="Devi K.R."/>
            <person name="Agatsuma T."/>
            <person name="Nawaratna S."/>
            <person name="Gobert G.N."/>
            <person name="Jones M.K."/>
            <person name="Ragan M.A."/>
            <person name="McManus D.P."/>
            <person name="Krause L."/>
        </authorList>
    </citation>
    <scope>NUCLEOTIDE SEQUENCE [LARGE SCALE GENOMIC DNA]</scope>
    <source>
        <strain evidence="1 2">IND2009</strain>
    </source>
</reference>
<evidence type="ECO:0000313" key="1">
    <source>
        <dbReference type="EMBL" id="KAA3681421.1"/>
    </source>
</evidence>
<comment type="caution">
    <text evidence="1">The sequence shown here is derived from an EMBL/GenBank/DDBJ whole genome shotgun (WGS) entry which is preliminary data.</text>
</comment>
<name>A0A5J4P0V2_9TREM</name>
<keyword evidence="2" id="KW-1185">Reference proteome</keyword>
<dbReference type="AlphaFoldDB" id="A0A5J4P0V2"/>
<accession>A0A5J4P0V2</accession>
<dbReference type="EMBL" id="QNGE01000205">
    <property type="protein sequence ID" value="KAA3681421.1"/>
    <property type="molecule type" value="Genomic_DNA"/>
</dbReference>
<protein>
    <submittedName>
        <fullName evidence="1">Uncharacterized protein</fullName>
    </submittedName>
</protein>
<gene>
    <name evidence="1" type="ORF">DEA37_0006365</name>
</gene>
<dbReference type="Proteomes" id="UP000324629">
    <property type="component" value="Unassembled WGS sequence"/>
</dbReference>
<proteinExistence type="predicted"/>
<evidence type="ECO:0000313" key="2">
    <source>
        <dbReference type="Proteomes" id="UP000324629"/>
    </source>
</evidence>
<organism evidence="1 2">
    <name type="scientific">Paragonimus westermani</name>
    <dbReference type="NCBI Taxonomy" id="34504"/>
    <lineage>
        <taxon>Eukaryota</taxon>
        <taxon>Metazoa</taxon>
        <taxon>Spiralia</taxon>
        <taxon>Lophotrochozoa</taxon>
        <taxon>Platyhelminthes</taxon>
        <taxon>Trematoda</taxon>
        <taxon>Digenea</taxon>
        <taxon>Plagiorchiida</taxon>
        <taxon>Troglotremata</taxon>
        <taxon>Troglotrematidae</taxon>
        <taxon>Paragonimus</taxon>
    </lineage>
</organism>
<sequence length="124" mass="14074">MASGRAPTTFSMVQKLIKMRKHPSLQWGKFKLLETQPEVIGQRLEIFTREAEGYAAIVAVLDDPERDNADKRAGVMIDLSLVCKNVTARLIHPPNEMEVDVSMFADKIYINMKDQPTVHLFECV</sequence>